<reference evidence="3" key="1">
    <citation type="submission" date="2011-08" db="EMBL/GenBank/DDBJ databases">
        <authorList>
            <person name="Rombauts S."/>
        </authorList>
    </citation>
    <scope>NUCLEOTIDE SEQUENCE</scope>
    <source>
        <strain evidence="3">London</strain>
    </source>
</reference>
<keyword evidence="3" id="KW-1185">Reference proteome</keyword>
<reference evidence="2" key="2">
    <citation type="submission" date="2015-06" db="UniProtKB">
        <authorList>
            <consortium name="EnsemblMetazoa"/>
        </authorList>
    </citation>
    <scope>IDENTIFICATION</scope>
</reference>
<dbReference type="Proteomes" id="UP000015104">
    <property type="component" value="Unassembled WGS sequence"/>
</dbReference>
<name>T1KXS2_TETUR</name>
<organism evidence="2 3">
    <name type="scientific">Tetranychus urticae</name>
    <name type="common">Two-spotted spider mite</name>
    <dbReference type="NCBI Taxonomy" id="32264"/>
    <lineage>
        <taxon>Eukaryota</taxon>
        <taxon>Metazoa</taxon>
        <taxon>Ecdysozoa</taxon>
        <taxon>Arthropoda</taxon>
        <taxon>Chelicerata</taxon>
        <taxon>Arachnida</taxon>
        <taxon>Acari</taxon>
        <taxon>Acariformes</taxon>
        <taxon>Trombidiformes</taxon>
        <taxon>Prostigmata</taxon>
        <taxon>Eleutherengona</taxon>
        <taxon>Raphignathae</taxon>
        <taxon>Tetranychoidea</taxon>
        <taxon>Tetranychidae</taxon>
        <taxon>Tetranychus</taxon>
    </lineage>
</organism>
<accession>T1KXS2</accession>
<feature type="compositionally biased region" description="Gly residues" evidence="1">
    <location>
        <begin position="146"/>
        <end position="158"/>
    </location>
</feature>
<sequence length="211" mass="21881">MLDNLQFSSISTTKLFVKTILISTLCRFIVTHPIAIDQLPDIRGRSFQDSTGYLFNYPDDKTNRRQSLEDLLAGGGGSSNSDSDSDSDDDSDDSPSPPAGIAGSDDTDLLNSALLRGINNNQGAGAGGGGGGGGGSANSNSNSGGSESGSGGGGGGGSNSANSNSESDKSEESESPRRPPGPVGRVVANVRRFRERTNDFVQDRFLKRFIQ</sequence>
<feature type="compositionally biased region" description="Basic and acidic residues" evidence="1">
    <location>
        <begin position="166"/>
        <end position="177"/>
    </location>
</feature>
<proteinExistence type="predicted"/>
<evidence type="ECO:0000313" key="3">
    <source>
        <dbReference type="Proteomes" id="UP000015104"/>
    </source>
</evidence>
<dbReference type="EMBL" id="CAEY01000696">
    <property type="status" value="NOT_ANNOTATED_CDS"/>
    <property type="molecule type" value="Genomic_DNA"/>
</dbReference>
<feature type="region of interest" description="Disordered" evidence="1">
    <location>
        <begin position="70"/>
        <end position="107"/>
    </location>
</feature>
<dbReference type="EnsemblMetazoa" id="tetur26g01170.1">
    <property type="protein sequence ID" value="tetur26g01170.1"/>
    <property type="gene ID" value="tetur26g01170"/>
</dbReference>
<protein>
    <submittedName>
        <fullName evidence="2">Uncharacterized protein</fullName>
    </submittedName>
</protein>
<dbReference type="HOGENOM" id="CLU_1306296_0_0_1"/>
<evidence type="ECO:0000313" key="2">
    <source>
        <dbReference type="EnsemblMetazoa" id="tetur26g01170.1"/>
    </source>
</evidence>
<dbReference type="AlphaFoldDB" id="T1KXS2"/>
<feature type="compositionally biased region" description="Gly residues" evidence="1">
    <location>
        <begin position="125"/>
        <end position="136"/>
    </location>
</feature>
<feature type="compositionally biased region" description="Acidic residues" evidence="1">
    <location>
        <begin position="83"/>
        <end position="93"/>
    </location>
</feature>
<evidence type="ECO:0000256" key="1">
    <source>
        <dbReference type="SAM" id="MobiDB-lite"/>
    </source>
</evidence>
<feature type="region of interest" description="Disordered" evidence="1">
    <location>
        <begin position="125"/>
        <end position="189"/>
    </location>
</feature>